<organism evidence="3 4">
    <name type="scientific">Planosporangium mesophilum</name>
    <dbReference type="NCBI Taxonomy" id="689768"/>
    <lineage>
        <taxon>Bacteria</taxon>
        <taxon>Bacillati</taxon>
        <taxon>Actinomycetota</taxon>
        <taxon>Actinomycetes</taxon>
        <taxon>Micromonosporales</taxon>
        <taxon>Micromonosporaceae</taxon>
        <taxon>Planosporangium</taxon>
    </lineage>
</organism>
<dbReference type="AlphaFoldDB" id="A0A8J3WZ91"/>
<keyword evidence="4" id="KW-1185">Reference proteome</keyword>
<dbReference type="Proteomes" id="UP000599074">
    <property type="component" value="Unassembled WGS sequence"/>
</dbReference>
<evidence type="ECO:0000256" key="1">
    <source>
        <dbReference type="SAM" id="MobiDB-lite"/>
    </source>
</evidence>
<feature type="transmembrane region" description="Helical" evidence="2">
    <location>
        <begin position="86"/>
        <end position="104"/>
    </location>
</feature>
<feature type="transmembrane region" description="Helical" evidence="2">
    <location>
        <begin position="168"/>
        <end position="187"/>
    </location>
</feature>
<evidence type="ECO:0000313" key="4">
    <source>
        <dbReference type="Proteomes" id="UP000599074"/>
    </source>
</evidence>
<feature type="transmembrane region" description="Helical" evidence="2">
    <location>
        <begin position="136"/>
        <end position="156"/>
    </location>
</feature>
<dbReference type="RefSeq" id="WP_168112450.1">
    <property type="nucleotide sequence ID" value="NZ_BOON01000006.1"/>
</dbReference>
<name>A0A8J3WZ91_9ACTN</name>
<feature type="transmembrane region" description="Helical" evidence="2">
    <location>
        <begin position="304"/>
        <end position="323"/>
    </location>
</feature>
<feature type="region of interest" description="Disordered" evidence="1">
    <location>
        <begin position="1"/>
        <end position="59"/>
    </location>
</feature>
<protein>
    <submittedName>
        <fullName evidence="3">Uncharacterized protein</fullName>
    </submittedName>
</protein>
<sequence length="326" mass="32048">MPATFPGDDARDDWSRTRPLRDPTGYDEGPVDEPTGQVPAVTGHGDDAAPQEPIAPPDRAPLPVAGLTALLTVALALGAVVGPGPYAILVFVVQALFVLAWVATSRPPAPRITTGVGLAAAAAADLAALSADPVSLAPLAYVTAAAFVAGVVGELARPAGRERVTESLGCTMAAVVGVIALASLVVLSRHPLGTPSIVVCVVAAGVAVMGARLTDSVTPLPRLAPQVPRGGAGVLLGVLAGAVVAAVAGALAGGLASGPAAAAGLATALIAVVVDLAVCYAEVGRQLAGQPPAPTPARRALGPLLAFALVAPVAYAASALVLWDRV</sequence>
<evidence type="ECO:0000313" key="3">
    <source>
        <dbReference type="EMBL" id="GII21381.1"/>
    </source>
</evidence>
<feature type="transmembrane region" description="Helical" evidence="2">
    <location>
        <begin position="234"/>
        <end position="256"/>
    </location>
</feature>
<evidence type="ECO:0000256" key="2">
    <source>
        <dbReference type="SAM" id="Phobius"/>
    </source>
</evidence>
<proteinExistence type="predicted"/>
<keyword evidence="2" id="KW-0812">Transmembrane</keyword>
<accession>A0A8J3WZ91</accession>
<keyword evidence="2" id="KW-1133">Transmembrane helix</keyword>
<feature type="transmembrane region" description="Helical" evidence="2">
    <location>
        <begin position="262"/>
        <end position="283"/>
    </location>
</feature>
<feature type="transmembrane region" description="Helical" evidence="2">
    <location>
        <begin position="193"/>
        <end position="213"/>
    </location>
</feature>
<feature type="compositionally biased region" description="Basic and acidic residues" evidence="1">
    <location>
        <begin position="8"/>
        <end position="21"/>
    </location>
</feature>
<keyword evidence="2" id="KW-0472">Membrane</keyword>
<gene>
    <name evidence="3" type="ORF">Pme01_09780</name>
</gene>
<dbReference type="EMBL" id="BOON01000006">
    <property type="protein sequence ID" value="GII21381.1"/>
    <property type="molecule type" value="Genomic_DNA"/>
</dbReference>
<reference evidence="3" key="1">
    <citation type="submission" date="2021-01" db="EMBL/GenBank/DDBJ databases">
        <title>Whole genome shotgun sequence of Planosporangium mesophilum NBRC 109066.</title>
        <authorList>
            <person name="Komaki H."/>
            <person name="Tamura T."/>
        </authorList>
    </citation>
    <scope>NUCLEOTIDE SEQUENCE</scope>
    <source>
        <strain evidence="3">NBRC 109066</strain>
    </source>
</reference>
<comment type="caution">
    <text evidence="3">The sequence shown here is derived from an EMBL/GenBank/DDBJ whole genome shotgun (WGS) entry which is preliminary data.</text>
</comment>
<feature type="transmembrane region" description="Helical" evidence="2">
    <location>
        <begin position="60"/>
        <end position="80"/>
    </location>
</feature>